<keyword evidence="3" id="KW-1185">Reference proteome</keyword>
<comment type="caution">
    <text evidence="2">The sequence shown here is derived from an EMBL/GenBank/DDBJ whole genome shotgun (WGS) entry which is preliminary data.</text>
</comment>
<name>A0ABP1Q384_9HEXA</name>
<gene>
    <name evidence="2" type="ORF">ODALV1_LOCUS6162</name>
</gene>
<evidence type="ECO:0000256" key="1">
    <source>
        <dbReference type="SAM" id="Coils"/>
    </source>
</evidence>
<evidence type="ECO:0000313" key="3">
    <source>
        <dbReference type="Proteomes" id="UP001642540"/>
    </source>
</evidence>
<organism evidence="2 3">
    <name type="scientific">Orchesella dallaii</name>
    <dbReference type="NCBI Taxonomy" id="48710"/>
    <lineage>
        <taxon>Eukaryota</taxon>
        <taxon>Metazoa</taxon>
        <taxon>Ecdysozoa</taxon>
        <taxon>Arthropoda</taxon>
        <taxon>Hexapoda</taxon>
        <taxon>Collembola</taxon>
        <taxon>Entomobryomorpha</taxon>
        <taxon>Entomobryoidea</taxon>
        <taxon>Orchesellidae</taxon>
        <taxon>Orchesellinae</taxon>
        <taxon>Orchesella</taxon>
    </lineage>
</organism>
<evidence type="ECO:0000313" key="2">
    <source>
        <dbReference type="EMBL" id="CAL8085590.1"/>
    </source>
</evidence>
<reference evidence="2 3" key="1">
    <citation type="submission" date="2024-08" db="EMBL/GenBank/DDBJ databases">
        <authorList>
            <person name="Cucini C."/>
            <person name="Frati F."/>
        </authorList>
    </citation>
    <scope>NUCLEOTIDE SEQUENCE [LARGE SCALE GENOMIC DNA]</scope>
</reference>
<accession>A0ABP1Q384</accession>
<dbReference type="EMBL" id="CAXLJM020000019">
    <property type="protein sequence ID" value="CAL8085590.1"/>
    <property type="molecule type" value="Genomic_DNA"/>
</dbReference>
<dbReference type="Proteomes" id="UP001642540">
    <property type="component" value="Unassembled WGS sequence"/>
</dbReference>
<keyword evidence="1" id="KW-0175">Coiled coil</keyword>
<sequence length="338" mass="38213">MDYAFDFSGCAVTKCETMKGSTARAVLSLNNVSSQSGFEAAALARNGGFIMDIDYAQGTTFKLRFYFDKFEVVSKNGAQNRFLSLFVDVLGGPEMSHGLMFTVKVDRLTDALRLHDNHMPETLVSIKSKGDRRGKEVEKYFINYLWAPAVAQGGGSSRMLVNDEYLLDSRTENLNFGFTVTTIHSRSMRVRDPVRPGLANESMTMTEIDNEKIERDIKRLLAEAAESLLETQKDSSSPEIHRMYTNCLVPTFKPWILNGDSAAVWKIARWPLKERVVPELLGWLEMLNDEAIVLCNRDPMFETGFQGNEVRMEMAMKRIPELIEEFRNVIGSMHGGDF</sequence>
<feature type="coiled-coil region" evidence="1">
    <location>
        <begin position="203"/>
        <end position="230"/>
    </location>
</feature>
<protein>
    <submittedName>
        <fullName evidence="2">Uncharacterized protein</fullName>
    </submittedName>
</protein>
<proteinExistence type="predicted"/>